<feature type="transmembrane region" description="Helical" evidence="6">
    <location>
        <begin position="38"/>
        <end position="55"/>
    </location>
</feature>
<dbReference type="SUPFAM" id="SSF103481">
    <property type="entry name" value="Multidrug resistance efflux transporter EmrE"/>
    <property type="match status" value="2"/>
</dbReference>
<organism evidence="8 9">
    <name type="scientific">Acinetobacter larvae</name>
    <dbReference type="NCBI Taxonomy" id="1789224"/>
    <lineage>
        <taxon>Bacteria</taxon>
        <taxon>Pseudomonadati</taxon>
        <taxon>Pseudomonadota</taxon>
        <taxon>Gammaproteobacteria</taxon>
        <taxon>Moraxellales</taxon>
        <taxon>Moraxellaceae</taxon>
        <taxon>Acinetobacter</taxon>
    </lineage>
</organism>
<feature type="transmembrane region" description="Helical" evidence="6">
    <location>
        <begin position="242"/>
        <end position="260"/>
    </location>
</feature>
<dbReference type="EMBL" id="CP016895">
    <property type="protein sequence ID" value="AOA59636.1"/>
    <property type="molecule type" value="Genomic_DNA"/>
</dbReference>
<feature type="domain" description="EamA" evidence="7">
    <location>
        <begin position="8"/>
        <end position="136"/>
    </location>
</feature>
<name>A0A1B2M364_9GAMM</name>
<feature type="transmembrane region" description="Helical" evidence="6">
    <location>
        <begin position="145"/>
        <end position="165"/>
    </location>
</feature>
<evidence type="ECO:0000256" key="1">
    <source>
        <dbReference type="ARBA" id="ARBA00004141"/>
    </source>
</evidence>
<evidence type="ECO:0000256" key="4">
    <source>
        <dbReference type="ARBA" id="ARBA00022989"/>
    </source>
</evidence>
<evidence type="ECO:0000256" key="2">
    <source>
        <dbReference type="ARBA" id="ARBA00007362"/>
    </source>
</evidence>
<feature type="transmembrane region" description="Helical" evidence="6">
    <location>
        <begin position="67"/>
        <end position="87"/>
    </location>
</feature>
<keyword evidence="5 6" id="KW-0472">Membrane</keyword>
<keyword evidence="4 6" id="KW-1133">Transmembrane helix</keyword>
<evidence type="ECO:0000256" key="5">
    <source>
        <dbReference type="ARBA" id="ARBA00023136"/>
    </source>
</evidence>
<dbReference type="KEGG" id="ala:BFG52_15630"/>
<proteinExistence type="inferred from homology"/>
<dbReference type="Pfam" id="PF00892">
    <property type="entry name" value="EamA"/>
    <property type="match status" value="2"/>
</dbReference>
<feature type="transmembrane region" description="Helical" evidence="6">
    <location>
        <begin position="93"/>
        <end position="113"/>
    </location>
</feature>
<accession>A0A1B2M364</accession>
<keyword evidence="9" id="KW-1185">Reference proteome</keyword>
<dbReference type="PANTHER" id="PTHR32322">
    <property type="entry name" value="INNER MEMBRANE TRANSPORTER"/>
    <property type="match status" value="1"/>
</dbReference>
<evidence type="ECO:0000259" key="7">
    <source>
        <dbReference type="Pfam" id="PF00892"/>
    </source>
</evidence>
<dbReference type="GO" id="GO:0016020">
    <property type="term" value="C:membrane"/>
    <property type="evidence" value="ECO:0007669"/>
    <property type="project" value="UniProtKB-SubCell"/>
</dbReference>
<feature type="transmembrane region" description="Helical" evidence="6">
    <location>
        <begin position="211"/>
        <end position="230"/>
    </location>
</feature>
<feature type="transmembrane region" description="Helical" evidence="6">
    <location>
        <begin position="120"/>
        <end position="139"/>
    </location>
</feature>
<evidence type="ECO:0000313" key="9">
    <source>
        <dbReference type="Proteomes" id="UP000093391"/>
    </source>
</evidence>
<feature type="transmembrane region" description="Helical" evidence="6">
    <location>
        <begin position="177"/>
        <end position="199"/>
    </location>
</feature>
<reference evidence="8 9" key="1">
    <citation type="submission" date="2016-08" db="EMBL/GenBank/DDBJ databases">
        <authorList>
            <person name="Seilhamer J.J."/>
        </authorList>
    </citation>
    <scope>NUCLEOTIDE SEQUENCE [LARGE SCALE GENOMIC DNA]</scope>
    <source>
        <strain evidence="8 9">BRTC-1</strain>
    </source>
</reference>
<protein>
    <submittedName>
        <fullName evidence="8">EamA family transporter</fullName>
    </submittedName>
</protein>
<evidence type="ECO:0000256" key="3">
    <source>
        <dbReference type="ARBA" id="ARBA00022692"/>
    </source>
</evidence>
<sequence>MIVVNAWITGLIAICIFAGSLPATKIAIMGFSAEFLTGARASIAGILALLMLCYYRQPLPNRQQLRGLGMIAIGVVFGFPFFTALALQYITSSYSTIFVALLPLSTAVFAVILGERLPKWPFWIFAILGSCSVVIYMFLRSSGELQWQGSLLMIIAILLCGLGYAEGGRLSRQLGGWQVISWALILALPVMLFLSYAYYPSDLDQVGLSAWLGMVYVSVFSMFIGFIFWYHGLAKGGVLKIGQLQLLQPFFGLILSALLLGESIDMMMFAVCSLVVLCVWSAKKYN</sequence>
<dbReference type="AlphaFoldDB" id="A0A1B2M364"/>
<comment type="similarity">
    <text evidence="2">Belongs to the EamA transporter family.</text>
</comment>
<dbReference type="STRING" id="1789224.BFG52_15630"/>
<evidence type="ECO:0000313" key="8">
    <source>
        <dbReference type="EMBL" id="AOA59636.1"/>
    </source>
</evidence>
<comment type="subcellular location">
    <subcellularLocation>
        <location evidence="1">Membrane</location>
        <topology evidence="1">Multi-pass membrane protein</topology>
    </subcellularLocation>
</comment>
<feature type="transmembrane region" description="Helical" evidence="6">
    <location>
        <begin position="266"/>
        <end position="282"/>
    </location>
</feature>
<gene>
    <name evidence="8" type="ORF">BFG52_15630</name>
</gene>
<feature type="domain" description="EamA" evidence="7">
    <location>
        <begin position="149"/>
        <end position="279"/>
    </location>
</feature>
<dbReference type="PANTHER" id="PTHR32322:SF2">
    <property type="entry name" value="EAMA DOMAIN-CONTAINING PROTEIN"/>
    <property type="match status" value="1"/>
</dbReference>
<dbReference type="InterPro" id="IPR050638">
    <property type="entry name" value="AA-Vitamin_Transporters"/>
</dbReference>
<keyword evidence="3 6" id="KW-0812">Transmembrane</keyword>
<dbReference type="Proteomes" id="UP000093391">
    <property type="component" value="Chromosome"/>
</dbReference>
<dbReference type="InterPro" id="IPR037185">
    <property type="entry name" value="EmrE-like"/>
</dbReference>
<dbReference type="OrthoDB" id="9784288at2"/>
<evidence type="ECO:0000256" key="6">
    <source>
        <dbReference type="SAM" id="Phobius"/>
    </source>
</evidence>
<dbReference type="InterPro" id="IPR000620">
    <property type="entry name" value="EamA_dom"/>
</dbReference>